<comment type="caution">
    <text evidence="2">The sequence shown here is derived from an EMBL/GenBank/DDBJ whole genome shotgun (WGS) entry which is preliminary data.</text>
</comment>
<feature type="region of interest" description="Disordered" evidence="1">
    <location>
        <begin position="396"/>
        <end position="416"/>
    </location>
</feature>
<dbReference type="OrthoDB" id="5335493at2759"/>
<dbReference type="AlphaFoldDB" id="A0A9P4Q766"/>
<dbReference type="EMBL" id="MU003787">
    <property type="protein sequence ID" value="KAF2721877.1"/>
    <property type="molecule type" value="Genomic_DNA"/>
</dbReference>
<organism evidence="2 3">
    <name type="scientific">Polychaeton citri CBS 116435</name>
    <dbReference type="NCBI Taxonomy" id="1314669"/>
    <lineage>
        <taxon>Eukaryota</taxon>
        <taxon>Fungi</taxon>
        <taxon>Dikarya</taxon>
        <taxon>Ascomycota</taxon>
        <taxon>Pezizomycotina</taxon>
        <taxon>Dothideomycetes</taxon>
        <taxon>Dothideomycetidae</taxon>
        <taxon>Capnodiales</taxon>
        <taxon>Capnodiaceae</taxon>
        <taxon>Polychaeton</taxon>
    </lineage>
</organism>
<name>A0A9P4Q766_9PEZI</name>
<protein>
    <submittedName>
        <fullName evidence="2">Uncharacterized protein</fullName>
    </submittedName>
</protein>
<evidence type="ECO:0000313" key="3">
    <source>
        <dbReference type="Proteomes" id="UP000799441"/>
    </source>
</evidence>
<dbReference type="Proteomes" id="UP000799441">
    <property type="component" value="Unassembled WGS sequence"/>
</dbReference>
<evidence type="ECO:0000313" key="2">
    <source>
        <dbReference type="EMBL" id="KAF2721877.1"/>
    </source>
</evidence>
<sequence>MTTYWVDFQRSTIEADAKPHCPTVPSKRNDLIQSFINSAIEAYQLTSFAAFQTEIRAYPLRSARDVINSDGQWIGFDRYLFEVYGGEVSPLSRPIKLNIGDRQRQVWVRLKRKRMTVYGFLHALPKAKERDLSTLEGREHHLDRQARWWSMNQKVFQLLDLPAEIREVIYQHVLETKTPIVPFVSDRDKIQKWDGKSFCPRQAPNINVLKVNKQLNSEAAFILYKYGTFQVVFKLMLCRVLMKKGLVTNIRNLELKLSHYEFFRVFGYKFGTHTIRELPPSLEASSLRTIHLEKLIISFNPPSLVTQSMWLDDACQVAIVGCIFEGMWPWIKGHPTTFNGYLKAWQKAAFEQRCTAEYQAVQEWQHSEVSRGQELGFLIDFDRYDESTIDQEEGGVMLDGRPAAGGPGRDRTSGFEGSMESVKLLPPPCYCNPRCTVGVWRP</sequence>
<evidence type="ECO:0000256" key="1">
    <source>
        <dbReference type="SAM" id="MobiDB-lite"/>
    </source>
</evidence>
<dbReference type="InterPro" id="IPR038883">
    <property type="entry name" value="AN11006-like"/>
</dbReference>
<dbReference type="PANTHER" id="PTHR42085">
    <property type="entry name" value="F-BOX DOMAIN-CONTAINING PROTEIN"/>
    <property type="match status" value="1"/>
</dbReference>
<reference evidence="2" key="1">
    <citation type="journal article" date="2020" name="Stud. Mycol.">
        <title>101 Dothideomycetes genomes: a test case for predicting lifestyles and emergence of pathogens.</title>
        <authorList>
            <person name="Haridas S."/>
            <person name="Albert R."/>
            <person name="Binder M."/>
            <person name="Bloem J."/>
            <person name="Labutti K."/>
            <person name="Salamov A."/>
            <person name="Andreopoulos B."/>
            <person name="Baker S."/>
            <person name="Barry K."/>
            <person name="Bills G."/>
            <person name="Bluhm B."/>
            <person name="Cannon C."/>
            <person name="Castanera R."/>
            <person name="Culley D."/>
            <person name="Daum C."/>
            <person name="Ezra D."/>
            <person name="Gonzalez J."/>
            <person name="Henrissat B."/>
            <person name="Kuo A."/>
            <person name="Liang C."/>
            <person name="Lipzen A."/>
            <person name="Lutzoni F."/>
            <person name="Magnuson J."/>
            <person name="Mondo S."/>
            <person name="Nolan M."/>
            <person name="Ohm R."/>
            <person name="Pangilinan J."/>
            <person name="Park H.-J."/>
            <person name="Ramirez L."/>
            <person name="Alfaro M."/>
            <person name="Sun H."/>
            <person name="Tritt A."/>
            <person name="Yoshinaga Y."/>
            <person name="Zwiers L.-H."/>
            <person name="Turgeon B."/>
            <person name="Goodwin S."/>
            <person name="Spatafora J."/>
            <person name="Crous P."/>
            <person name="Grigoriev I."/>
        </authorList>
    </citation>
    <scope>NUCLEOTIDE SEQUENCE</scope>
    <source>
        <strain evidence="2">CBS 116435</strain>
    </source>
</reference>
<accession>A0A9P4Q766</accession>
<proteinExistence type="predicted"/>
<gene>
    <name evidence="2" type="ORF">K431DRAFT_65095</name>
</gene>
<keyword evidence="3" id="KW-1185">Reference proteome</keyword>
<dbReference type="PANTHER" id="PTHR42085:SF2">
    <property type="entry name" value="F-BOX DOMAIN-CONTAINING PROTEIN"/>
    <property type="match status" value="1"/>
</dbReference>